<dbReference type="CDD" id="cd00161">
    <property type="entry name" value="beta-trefoil_Ricin-like"/>
    <property type="match status" value="3"/>
</dbReference>
<dbReference type="EMBL" id="JACCCU010000002">
    <property type="protein sequence ID" value="NYF91540.1"/>
    <property type="molecule type" value="Genomic_DNA"/>
</dbReference>
<dbReference type="SUPFAM" id="SSF50370">
    <property type="entry name" value="Ricin B-like lectins"/>
    <property type="match status" value="3"/>
</dbReference>
<evidence type="ECO:0000256" key="2">
    <source>
        <dbReference type="ARBA" id="ARBA00022729"/>
    </source>
</evidence>
<dbReference type="InterPro" id="IPR035992">
    <property type="entry name" value="Ricin_B-like_lectins"/>
</dbReference>
<dbReference type="SUPFAM" id="SSF49265">
    <property type="entry name" value="Fibronectin type III"/>
    <property type="match status" value="1"/>
</dbReference>
<dbReference type="InterPro" id="IPR033452">
    <property type="entry name" value="GH30_C"/>
</dbReference>
<dbReference type="Gene3D" id="2.60.40.10">
    <property type="entry name" value="Immunoglobulins"/>
    <property type="match status" value="1"/>
</dbReference>
<dbReference type="Pfam" id="PF02055">
    <property type="entry name" value="Glyco_hydro_30"/>
    <property type="match status" value="1"/>
</dbReference>
<dbReference type="GO" id="GO:0016020">
    <property type="term" value="C:membrane"/>
    <property type="evidence" value="ECO:0007669"/>
    <property type="project" value="GOC"/>
</dbReference>
<dbReference type="InterPro" id="IPR000772">
    <property type="entry name" value="Ricin_B_lectin"/>
</dbReference>
<dbReference type="Gene3D" id="2.80.10.50">
    <property type="match status" value="3"/>
</dbReference>
<dbReference type="InterPro" id="IPR033453">
    <property type="entry name" value="Glyco_hydro_30_TIM-barrel"/>
</dbReference>
<dbReference type="Pfam" id="PF00041">
    <property type="entry name" value="fn3"/>
    <property type="match status" value="1"/>
</dbReference>
<dbReference type="PRINTS" id="PR00843">
    <property type="entry name" value="GLHYDRLASE30"/>
</dbReference>
<dbReference type="EC" id="3.2.1.45" evidence="7"/>
<evidence type="ECO:0000313" key="8">
    <source>
        <dbReference type="Proteomes" id="UP000564385"/>
    </source>
</evidence>
<dbReference type="PANTHER" id="PTHR11069">
    <property type="entry name" value="GLUCOSYLCERAMIDASE"/>
    <property type="match status" value="1"/>
</dbReference>
<dbReference type="Pfam" id="PF14200">
    <property type="entry name" value="RicinB_lectin_2"/>
    <property type="match status" value="3"/>
</dbReference>
<gene>
    <name evidence="7" type="ORF">HDF08_003642</name>
</gene>
<dbReference type="InterPro" id="IPR013780">
    <property type="entry name" value="Glyco_hydro_b"/>
</dbReference>
<name>A0A852VIU8_9BACT</name>
<dbReference type="CDD" id="cd00063">
    <property type="entry name" value="FN3"/>
    <property type="match status" value="1"/>
</dbReference>
<evidence type="ECO:0000259" key="6">
    <source>
        <dbReference type="PROSITE" id="PS50853"/>
    </source>
</evidence>
<dbReference type="InterPro" id="IPR036116">
    <property type="entry name" value="FN3_sf"/>
</dbReference>
<dbReference type="InterPro" id="IPR017853">
    <property type="entry name" value="GH"/>
</dbReference>
<accession>A0A852VIU8</accession>
<dbReference type="AlphaFoldDB" id="A0A852VIU8"/>
<comment type="caution">
    <text evidence="7">The sequence shown here is derived from an EMBL/GenBank/DDBJ whole genome shotgun (WGS) entry which is preliminary data.</text>
</comment>
<organism evidence="7 8">
    <name type="scientific">Tunturiibacter lichenicola</name>
    <dbReference type="NCBI Taxonomy" id="2051959"/>
    <lineage>
        <taxon>Bacteria</taxon>
        <taxon>Pseudomonadati</taxon>
        <taxon>Acidobacteriota</taxon>
        <taxon>Terriglobia</taxon>
        <taxon>Terriglobales</taxon>
        <taxon>Acidobacteriaceae</taxon>
        <taxon>Tunturiibacter</taxon>
    </lineage>
</organism>
<dbReference type="PROSITE" id="PS50231">
    <property type="entry name" value="RICIN_B_LECTIN"/>
    <property type="match status" value="2"/>
</dbReference>
<comment type="similarity">
    <text evidence="1 4">Belongs to the glycosyl hydrolase 30 family.</text>
</comment>
<dbReference type="Proteomes" id="UP000564385">
    <property type="component" value="Unassembled WGS sequence"/>
</dbReference>
<evidence type="ECO:0000313" key="7">
    <source>
        <dbReference type="EMBL" id="NYF91540.1"/>
    </source>
</evidence>
<evidence type="ECO:0000256" key="5">
    <source>
        <dbReference type="SAM" id="SignalP"/>
    </source>
</evidence>
<dbReference type="Pfam" id="PF17189">
    <property type="entry name" value="Glyco_hydro_30C"/>
    <property type="match status" value="1"/>
</dbReference>
<keyword evidence="2 5" id="KW-0732">Signal</keyword>
<keyword evidence="4 7" id="KW-0326">Glycosidase</keyword>
<dbReference type="SUPFAM" id="SSF51011">
    <property type="entry name" value="Glycosyl hydrolase domain"/>
    <property type="match status" value="1"/>
</dbReference>
<feature type="chain" id="PRO_5032424314" evidence="5">
    <location>
        <begin position="21"/>
        <end position="1024"/>
    </location>
</feature>
<dbReference type="InterPro" id="IPR003961">
    <property type="entry name" value="FN3_dom"/>
</dbReference>
<dbReference type="PROSITE" id="PS50853">
    <property type="entry name" value="FN3"/>
    <property type="match status" value="1"/>
</dbReference>
<dbReference type="GO" id="GO:0004348">
    <property type="term" value="F:glucosylceramidase activity"/>
    <property type="evidence" value="ECO:0007669"/>
    <property type="project" value="UniProtKB-EC"/>
</dbReference>
<dbReference type="PANTHER" id="PTHR11069:SF23">
    <property type="entry name" value="LYSOSOMAL ACID GLUCOSYLCERAMIDASE"/>
    <property type="match status" value="1"/>
</dbReference>
<keyword evidence="3 4" id="KW-0378">Hydrolase</keyword>
<reference evidence="7 8" key="1">
    <citation type="submission" date="2020-07" db="EMBL/GenBank/DDBJ databases">
        <title>Genomic Encyclopedia of Type Strains, Phase IV (KMG-V): Genome sequencing to study the core and pangenomes of soil and plant-associated prokaryotes.</title>
        <authorList>
            <person name="Whitman W."/>
        </authorList>
    </citation>
    <scope>NUCLEOTIDE SEQUENCE [LARGE SCALE GENOMIC DNA]</scope>
    <source>
        <strain evidence="7 8">M8UP22</strain>
    </source>
</reference>
<feature type="domain" description="Fibronectin type-III" evidence="6">
    <location>
        <begin position="489"/>
        <end position="581"/>
    </location>
</feature>
<dbReference type="SMART" id="SM00060">
    <property type="entry name" value="FN3"/>
    <property type="match status" value="1"/>
</dbReference>
<dbReference type="SUPFAM" id="SSF51445">
    <property type="entry name" value="(Trans)glycosidases"/>
    <property type="match status" value="1"/>
</dbReference>
<dbReference type="Gene3D" id="3.20.20.80">
    <property type="entry name" value="Glycosidases"/>
    <property type="match status" value="1"/>
</dbReference>
<evidence type="ECO:0000256" key="4">
    <source>
        <dbReference type="RuleBase" id="RU361188"/>
    </source>
</evidence>
<dbReference type="InterPro" id="IPR001139">
    <property type="entry name" value="Glyco_hydro_30"/>
</dbReference>
<dbReference type="SMART" id="SM00458">
    <property type="entry name" value="RICIN"/>
    <property type="match status" value="3"/>
</dbReference>
<feature type="signal peptide" evidence="5">
    <location>
        <begin position="1"/>
        <end position="20"/>
    </location>
</feature>
<dbReference type="InterPro" id="IPR013783">
    <property type="entry name" value="Ig-like_fold"/>
</dbReference>
<proteinExistence type="inferred from homology"/>
<evidence type="ECO:0000256" key="1">
    <source>
        <dbReference type="ARBA" id="ARBA00005382"/>
    </source>
</evidence>
<sequence>MSRKLHFSLLLGVLLSTTFATNTRVQAQSVSIVQTNGDQSLLLANEPSTSFGSSSGGTYTITINPSVTYQQMDGFGGSLTDSSTYNIYNFLTPAQQTAVLQSLFSSTSGIGLSMLRQPMGASDETAQGFFTYDDLPSGQTDVPLANFSIAKDLTYTIPVLKEAFAINPKIKVEMLPWSPPAWMKQSGTLIGGYFNDIYFPSLAQYFVKTIQAYQAEGIPVYAVAPQNEPDHETTDITYPAETFSASEEETFIANNLGPALANAGLSPKIFGYDHNWGDTTYPETLLAYGPAAAYLAGISWHCYSGAVTAQSTVEAAYPGFGVWESECAEGDEDTFTRDLQYTMENILIGSPNNWAKGATAWSLALDENNGPYDANCSDCIGFVTINTSVSPATVTKTPTYYAYGQMNGVVPGAYRVQSNSGAVGSGGIEDTAYLNPNGSMTLVVYNDATSSTTFDVNWAPNNTNFVYTLPANSAATFYWTPTTGVPLGIPTNLTATVASSSGINLNWTASNASGVTYDVFRSTFSAFAPTTGNRIASGLSATTFSDTGLYPGSTFHYEVEATNASGASNPSNEASATTTPVISTGSYYTIDNLASGLCLDDTNGSTSNGTVLQQYTCSQNDTNQQWQFTATAGGYYEITAYNASTLAWNVYDSGTSPGTNMQLWAYGGTNNEQFMPVLLSNGNYEFIDQNSGLCLNVPNGASTNSLQMQINTCNGSMSEAFTLTPPAASIVNTEYYTLTNEASGMCLDDTNGGISNGTVLQQYTCSSSGNTNQQWRFTPTSSGYYEIASYNSSTLAWNVYDSGTLPGTNMQLWTYSGGANEQFKPVLLATGYFEFIDQNSGLCLNVPSGAPTNSLQLQINTCNGSTSEAFKMKAAAPAISTTAKYQIANEASGMCADDTNGGISNGTVLQQYTCSSSANTNQQWQFTPTSGGYYEIASYNSSTLAWNVYDSGTAPGTNMQLWTYSGTNNEQFMPVLLSNGYYELIDKNSGLCLNVPYGAGLNSLQLQINSCNGGLSESFRLTQQ</sequence>
<protein>
    <submittedName>
        <fullName evidence="7">Glucosylceramidase</fullName>
        <ecNumber evidence="7">3.2.1.45</ecNumber>
    </submittedName>
</protein>
<dbReference type="GO" id="GO:0006680">
    <property type="term" value="P:glucosylceramide catabolic process"/>
    <property type="evidence" value="ECO:0007669"/>
    <property type="project" value="TreeGrafter"/>
</dbReference>
<dbReference type="Gene3D" id="2.60.40.1180">
    <property type="entry name" value="Golgi alpha-mannosidase II"/>
    <property type="match status" value="1"/>
</dbReference>
<evidence type="ECO:0000256" key="3">
    <source>
        <dbReference type="ARBA" id="ARBA00022801"/>
    </source>
</evidence>